<reference evidence="1 2" key="1">
    <citation type="submission" date="2018-11" db="EMBL/GenBank/DDBJ databases">
        <authorList>
            <person name="Lopez-Roques C."/>
            <person name="Donnadieu C."/>
            <person name="Bouchez O."/>
            <person name="Klopp C."/>
            <person name="Cabau C."/>
            <person name="Zahm M."/>
        </authorList>
    </citation>
    <scope>NUCLEOTIDE SEQUENCE [LARGE SCALE GENOMIC DNA]</scope>
    <source>
        <strain evidence="1">RS831</strain>
        <tissue evidence="1">Whole body</tissue>
    </source>
</reference>
<protein>
    <submittedName>
        <fullName evidence="1">Uncharacterized protein</fullName>
    </submittedName>
</protein>
<organism evidence="1 2">
    <name type="scientific">Oryzias javanicus</name>
    <name type="common">Javanese ricefish</name>
    <name type="synonym">Aplocheilus javanicus</name>
    <dbReference type="NCBI Taxonomy" id="123683"/>
    <lineage>
        <taxon>Eukaryota</taxon>
        <taxon>Metazoa</taxon>
        <taxon>Chordata</taxon>
        <taxon>Craniata</taxon>
        <taxon>Vertebrata</taxon>
        <taxon>Euteleostomi</taxon>
        <taxon>Actinopterygii</taxon>
        <taxon>Neopterygii</taxon>
        <taxon>Teleostei</taxon>
        <taxon>Neoteleostei</taxon>
        <taxon>Acanthomorphata</taxon>
        <taxon>Ovalentaria</taxon>
        <taxon>Atherinomorphae</taxon>
        <taxon>Beloniformes</taxon>
        <taxon>Adrianichthyidae</taxon>
        <taxon>Oryziinae</taxon>
        <taxon>Oryzias</taxon>
    </lineage>
</organism>
<evidence type="ECO:0000313" key="1">
    <source>
        <dbReference type="EMBL" id="RVE68987.1"/>
    </source>
</evidence>
<proteinExistence type="predicted"/>
<keyword evidence="2" id="KW-1185">Reference proteome</keyword>
<dbReference type="EMBL" id="CM012444">
    <property type="protein sequence ID" value="RVE68987.1"/>
    <property type="molecule type" value="Genomic_DNA"/>
</dbReference>
<dbReference type="Proteomes" id="UP000283210">
    <property type="component" value="Chromosome 8"/>
</dbReference>
<gene>
    <name evidence="1" type="ORF">OJAV_G00073240</name>
</gene>
<name>A0A3S2M6N1_ORYJA</name>
<evidence type="ECO:0000313" key="2">
    <source>
        <dbReference type="Proteomes" id="UP000283210"/>
    </source>
</evidence>
<sequence>MASPPNSIWTGSRGWAKRFLTFHSTTPDPARYHGRISSDEAMEDFYHNCQSQGPGAGSGPPGCDLRCVLDFDPIFFLGRKSSQFSCSSPLQSVHNSEVLSVGFLDCLSPSENCRVSFQTSAAYLSLLES</sequence>
<accession>A0A3S2M6N1</accession>
<reference evidence="1 2" key="2">
    <citation type="submission" date="2019-01" db="EMBL/GenBank/DDBJ databases">
        <title>A chromosome length genome reference of the Java medaka (oryzias javanicus).</title>
        <authorList>
            <person name="Herpin A."/>
            <person name="Takehana Y."/>
            <person name="Naruse K."/>
            <person name="Ansai S."/>
            <person name="Kawaguchi M."/>
        </authorList>
    </citation>
    <scope>NUCLEOTIDE SEQUENCE [LARGE SCALE GENOMIC DNA]</scope>
    <source>
        <strain evidence="1">RS831</strain>
        <tissue evidence="1">Whole body</tissue>
    </source>
</reference>
<dbReference type="AlphaFoldDB" id="A0A3S2M6N1"/>